<name>A0ABP5EGR5_9ACTN</name>
<gene>
    <name evidence="1" type="ORF">GCM10009799_25830</name>
</gene>
<proteinExistence type="predicted"/>
<dbReference type="EMBL" id="BAAAPC010000010">
    <property type="protein sequence ID" value="GAA1997686.1"/>
    <property type="molecule type" value="Genomic_DNA"/>
</dbReference>
<accession>A0ABP5EGR5</accession>
<evidence type="ECO:0000313" key="1">
    <source>
        <dbReference type="EMBL" id="GAA1997686.1"/>
    </source>
</evidence>
<sequence>MDISEHLIRLTGGGGPVCDGDDCPNVYATRHGTFVVQGDRYHSLKVPEGEGAVEIPESVLREAVRVLGW</sequence>
<reference evidence="2" key="1">
    <citation type="journal article" date="2019" name="Int. J. Syst. Evol. Microbiol.">
        <title>The Global Catalogue of Microorganisms (GCM) 10K type strain sequencing project: providing services to taxonomists for standard genome sequencing and annotation.</title>
        <authorList>
            <consortium name="The Broad Institute Genomics Platform"/>
            <consortium name="The Broad Institute Genome Sequencing Center for Infectious Disease"/>
            <person name="Wu L."/>
            <person name="Ma J."/>
        </authorList>
    </citation>
    <scope>NUCLEOTIDE SEQUENCE [LARGE SCALE GENOMIC DNA]</scope>
    <source>
        <strain evidence="2">JCM 15313</strain>
    </source>
</reference>
<protein>
    <submittedName>
        <fullName evidence="1">Uncharacterized protein</fullName>
    </submittedName>
</protein>
<evidence type="ECO:0000313" key="2">
    <source>
        <dbReference type="Proteomes" id="UP001501585"/>
    </source>
</evidence>
<organism evidence="1 2">
    <name type="scientific">Nocardiopsis rhodophaea</name>
    <dbReference type="NCBI Taxonomy" id="280238"/>
    <lineage>
        <taxon>Bacteria</taxon>
        <taxon>Bacillati</taxon>
        <taxon>Actinomycetota</taxon>
        <taxon>Actinomycetes</taxon>
        <taxon>Streptosporangiales</taxon>
        <taxon>Nocardiopsidaceae</taxon>
        <taxon>Nocardiopsis</taxon>
    </lineage>
</organism>
<comment type="caution">
    <text evidence="1">The sequence shown here is derived from an EMBL/GenBank/DDBJ whole genome shotgun (WGS) entry which is preliminary data.</text>
</comment>
<keyword evidence="2" id="KW-1185">Reference proteome</keyword>
<dbReference type="Proteomes" id="UP001501585">
    <property type="component" value="Unassembled WGS sequence"/>
</dbReference>